<keyword evidence="2" id="KW-1185">Reference proteome</keyword>
<dbReference type="OrthoDB" id="9974981at2759"/>
<evidence type="ECO:0000313" key="2">
    <source>
        <dbReference type="Proteomes" id="UP000799302"/>
    </source>
</evidence>
<evidence type="ECO:0000313" key="1">
    <source>
        <dbReference type="EMBL" id="KAF2668527.1"/>
    </source>
</evidence>
<accession>A0A6A6UAQ7</accession>
<gene>
    <name evidence="1" type="ORF">BT63DRAFT_456169</name>
</gene>
<proteinExistence type="predicted"/>
<dbReference type="AlphaFoldDB" id="A0A6A6UAQ7"/>
<name>A0A6A6UAQ7_9PEZI</name>
<dbReference type="Proteomes" id="UP000799302">
    <property type="component" value="Unassembled WGS sequence"/>
</dbReference>
<protein>
    <submittedName>
        <fullName evidence="1">Uncharacterized protein</fullName>
    </submittedName>
</protein>
<sequence length="124" mass="13760">MAEAKNKYVYISSFKTTQLEIKVAFEEATGEKWAIKEISGDEILVQANEDLKKGKMSAVMDIIRNVAFGRAALSDFKGPIGSMALLLFSLISTSTIGNIATFRGDQCLFVLWSFVGRFIIGKRR</sequence>
<dbReference type="EMBL" id="MU004236">
    <property type="protein sequence ID" value="KAF2668527.1"/>
    <property type="molecule type" value="Genomic_DNA"/>
</dbReference>
<reference evidence="1" key="1">
    <citation type="journal article" date="2020" name="Stud. Mycol.">
        <title>101 Dothideomycetes genomes: a test case for predicting lifestyles and emergence of pathogens.</title>
        <authorList>
            <person name="Haridas S."/>
            <person name="Albert R."/>
            <person name="Binder M."/>
            <person name="Bloem J."/>
            <person name="Labutti K."/>
            <person name="Salamov A."/>
            <person name="Andreopoulos B."/>
            <person name="Baker S."/>
            <person name="Barry K."/>
            <person name="Bills G."/>
            <person name="Bluhm B."/>
            <person name="Cannon C."/>
            <person name="Castanera R."/>
            <person name="Culley D."/>
            <person name="Daum C."/>
            <person name="Ezra D."/>
            <person name="Gonzalez J."/>
            <person name="Henrissat B."/>
            <person name="Kuo A."/>
            <person name="Liang C."/>
            <person name="Lipzen A."/>
            <person name="Lutzoni F."/>
            <person name="Magnuson J."/>
            <person name="Mondo S."/>
            <person name="Nolan M."/>
            <person name="Ohm R."/>
            <person name="Pangilinan J."/>
            <person name="Park H.-J."/>
            <person name="Ramirez L."/>
            <person name="Alfaro M."/>
            <person name="Sun H."/>
            <person name="Tritt A."/>
            <person name="Yoshinaga Y."/>
            <person name="Zwiers L.-H."/>
            <person name="Turgeon B."/>
            <person name="Goodwin S."/>
            <person name="Spatafora J."/>
            <person name="Crous P."/>
            <person name="Grigoriev I."/>
        </authorList>
    </citation>
    <scope>NUCLEOTIDE SEQUENCE</scope>
    <source>
        <strain evidence="1">CBS 115976</strain>
    </source>
</reference>
<organism evidence="1 2">
    <name type="scientific">Microthyrium microscopicum</name>
    <dbReference type="NCBI Taxonomy" id="703497"/>
    <lineage>
        <taxon>Eukaryota</taxon>
        <taxon>Fungi</taxon>
        <taxon>Dikarya</taxon>
        <taxon>Ascomycota</taxon>
        <taxon>Pezizomycotina</taxon>
        <taxon>Dothideomycetes</taxon>
        <taxon>Dothideomycetes incertae sedis</taxon>
        <taxon>Microthyriales</taxon>
        <taxon>Microthyriaceae</taxon>
        <taxon>Microthyrium</taxon>
    </lineage>
</organism>